<comment type="caution">
    <text evidence="2">The sequence shown here is derived from an EMBL/GenBank/DDBJ whole genome shotgun (WGS) entry which is preliminary data.</text>
</comment>
<sequence>MTLKKAFTLIELVFVIVILGVIASMVAPKFVTDKNEAYAQIVKNQIAQARAGLTAYANKQILAGKSDIYPESLEKNGDTNGKNRSILFNEILPNSTLKSNLQGWSDSQNGWSTNTKFKTRYLIFIGRNIITMDYCSSKSGEAKCKSRQGQLICTSDENKCKIIGEKSY</sequence>
<organism evidence="2 3">
    <name type="scientific">Campylobacter hyointestinalis</name>
    <dbReference type="NCBI Taxonomy" id="198"/>
    <lineage>
        <taxon>Bacteria</taxon>
        <taxon>Pseudomonadati</taxon>
        <taxon>Campylobacterota</taxon>
        <taxon>Epsilonproteobacteria</taxon>
        <taxon>Campylobacterales</taxon>
        <taxon>Campylobacteraceae</taxon>
        <taxon>Campylobacter</taxon>
    </lineage>
</organism>
<evidence type="ECO:0000313" key="2">
    <source>
        <dbReference type="EMBL" id="TWO21825.1"/>
    </source>
</evidence>
<keyword evidence="1" id="KW-0812">Transmembrane</keyword>
<dbReference type="EMBL" id="VOAP01000009">
    <property type="protein sequence ID" value="TWO21825.1"/>
    <property type="molecule type" value="Genomic_DNA"/>
</dbReference>
<keyword evidence="1" id="KW-0472">Membrane</keyword>
<evidence type="ECO:0000313" key="3">
    <source>
        <dbReference type="Proteomes" id="UP000321812"/>
    </source>
</evidence>
<dbReference type="NCBIfam" id="TIGR02532">
    <property type="entry name" value="IV_pilin_GFxxxE"/>
    <property type="match status" value="1"/>
</dbReference>
<dbReference type="InterPro" id="IPR045584">
    <property type="entry name" value="Pilin-like"/>
</dbReference>
<dbReference type="InterPro" id="IPR012902">
    <property type="entry name" value="N_methyl_site"/>
</dbReference>
<dbReference type="SUPFAM" id="SSF54523">
    <property type="entry name" value="Pili subunits"/>
    <property type="match status" value="1"/>
</dbReference>
<dbReference type="Pfam" id="PF07963">
    <property type="entry name" value="N_methyl"/>
    <property type="match status" value="1"/>
</dbReference>
<name>A0A562XIM7_CAMHY</name>
<proteinExistence type="predicted"/>
<keyword evidence="1" id="KW-1133">Transmembrane helix</keyword>
<feature type="transmembrane region" description="Helical" evidence="1">
    <location>
        <begin position="6"/>
        <end position="27"/>
    </location>
</feature>
<protein>
    <submittedName>
        <fullName evidence="2">Prepilin-type N-terminal cleavage/methylation domain-containing protein</fullName>
    </submittedName>
</protein>
<reference evidence="2 3" key="1">
    <citation type="submission" date="2019-07" db="EMBL/GenBank/DDBJ databases">
        <title>Rapid identification of Enteric Bacteria from Whole Genome Sequences (WGS) using Average Nucleotide Identity (ANI).</title>
        <authorList>
            <person name="Lane C."/>
        </authorList>
    </citation>
    <scope>NUCLEOTIDE SEQUENCE [LARGE SCALE GENOMIC DNA]</scope>
    <source>
        <strain evidence="2 3">D2411</strain>
    </source>
</reference>
<accession>A0A562XIM7</accession>
<gene>
    <name evidence="2" type="ORF">YZ82_02220</name>
</gene>
<dbReference type="Proteomes" id="UP000321812">
    <property type="component" value="Unassembled WGS sequence"/>
</dbReference>
<evidence type="ECO:0000256" key="1">
    <source>
        <dbReference type="SAM" id="Phobius"/>
    </source>
</evidence>
<dbReference type="Gene3D" id="3.30.700.10">
    <property type="entry name" value="Glycoprotein, Type 4 Pilin"/>
    <property type="match status" value="1"/>
</dbReference>
<dbReference type="AlphaFoldDB" id="A0A562XIM7"/>